<dbReference type="CDD" id="cd00093">
    <property type="entry name" value="HTH_XRE"/>
    <property type="match status" value="1"/>
</dbReference>
<dbReference type="InterPro" id="IPR001387">
    <property type="entry name" value="Cro/C1-type_HTH"/>
</dbReference>
<evidence type="ECO:0000259" key="1">
    <source>
        <dbReference type="PROSITE" id="PS50943"/>
    </source>
</evidence>
<dbReference type="SMART" id="SM00530">
    <property type="entry name" value="HTH_XRE"/>
    <property type="match status" value="1"/>
</dbReference>
<dbReference type="InterPro" id="IPR010982">
    <property type="entry name" value="Lambda_DNA-bd_dom_sf"/>
</dbReference>
<dbReference type="EMBL" id="JACGXN010000007">
    <property type="protein sequence ID" value="MBA8880290.1"/>
    <property type="molecule type" value="Genomic_DNA"/>
</dbReference>
<feature type="domain" description="HTH cro/C1-type" evidence="1">
    <location>
        <begin position="21"/>
        <end position="75"/>
    </location>
</feature>
<proteinExistence type="predicted"/>
<dbReference type="RefSeq" id="WP_182550950.1">
    <property type="nucleotide sequence ID" value="NZ_JACGXN010000007.1"/>
</dbReference>
<dbReference type="SUPFAM" id="SSF47413">
    <property type="entry name" value="lambda repressor-like DNA-binding domains"/>
    <property type="match status" value="1"/>
</dbReference>
<name>A0A839EUP9_9HYPH</name>
<evidence type="ECO:0000313" key="2">
    <source>
        <dbReference type="EMBL" id="MBA8880290.1"/>
    </source>
</evidence>
<dbReference type="GO" id="GO:0003677">
    <property type="term" value="F:DNA binding"/>
    <property type="evidence" value="ECO:0007669"/>
    <property type="project" value="InterPro"/>
</dbReference>
<dbReference type="AlphaFoldDB" id="A0A839EUP9"/>
<sequence>MNFPGNIMTDIPDADTLGGRLSRARDAKSMTVKELAGRIGVRMETLAAWESDRSEPRANRLFMLAGFLGVTPTWLMHGVGQSPDESETVEGNQELKSQIANLKVLHQALGERIGELEKAVLNLKAA</sequence>
<dbReference type="Proteomes" id="UP000549052">
    <property type="component" value="Unassembled WGS sequence"/>
</dbReference>
<keyword evidence="3" id="KW-1185">Reference proteome</keyword>
<protein>
    <submittedName>
        <fullName evidence="2">Transcriptional regulator with XRE-family HTH domain</fullName>
    </submittedName>
</protein>
<accession>A0A839EUP9</accession>
<dbReference type="Gene3D" id="1.10.260.40">
    <property type="entry name" value="lambda repressor-like DNA-binding domains"/>
    <property type="match status" value="1"/>
</dbReference>
<comment type="caution">
    <text evidence="2">The sequence shown here is derived from an EMBL/GenBank/DDBJ whole genome shotgun (WGS) entry which is preliminary data.</text>
</comment>
<gene>
    <name evidence="2" type="ORF">FHW16_004010</name>
</gene>
<organism evidence="2 3">
    <name type="scientific">Phyllobacterium myrsinacearum</name>
    <dbReference type="NCBI Taxonomy" id="28101"/>
    <lineage>
        <taxon>Bacteria</taxon>
        <taxon>Pseudomonadati</taxon>
        <taxon>Pseudomonadota</taxon>
        <taxon>Alphaproteobacteria</taxon>
        <taxon>Hyphomicrobiales</taxon>
        <taxon>Phyllobacteriaceae</taxon>
        <taxon>Phyllobacterium</taxon>
    </lineage>
</organism>
<reference evidence="2 3" key="1">
    <citation type="submission" date="2020-07" db="EMBL/GenBank/DDBJ databases">
        <title>Genomic Encyclopedia of Type Strains, Phase IV (KMG-V): Genome sequencing to study the core and pangenomes of soil and plant-associated prokaryotes.</title>
        <authorList>
            <person name="Whitman W."/>
        </authorList>
    </citation>
    <scope>NUCLEOTIDE SEQUENCE [LARGE SCALE GENOMIC DNA]</scope>
    <source>
        <strain evidence="2 3">AN3</strain>
    </source>
</reference>
<dbReference type="PROSITE" id="PS50943">
    <property type="entry name" value="HTH_CROC1"/>
    <property type="match status" value="1"/>
</dbReference>
<dbReference type="Pfam" id="PF12844">
    <property type="entry name" value="HTH_19"/>
    <property type="match status" value="1"/>
</dbReference>
<evidence type="ECO:0000313" key="3">
    <source>
        <dbReference type="Proteomes" id="UP000549052"/>
    </source>
</evidence>